<feature type="transmembrane region" description="Helical" evidence="5">
    <location>
        <begin position="444"/>
        <end position="463"/>
    </location>
</feature>
<evidence type="ECO:0000313" key="8">
    <source>
        <dbReference type="Proteomes" id="UP000176631"/>
    </source>
</evidence>
<dbReference type="GO" id="GO:0016020">
    <property type="term" value="C:membrane"/>
    <property type="evidence" value="ECO:0007669"/>
    <property type="project" value="UniProtKB-SubCell"/>
</dbReference>
<keyword evidence="4 5" id="KW-0472">Membrane</keyword>
<feature type="transmembrane region" description="Helical" evidence="5">
    <location>
        <begin position="151"/>
        <end position="168"/>
    </location>
</feature>
<dbReference type="PANTHER" id="PTHR37422">
    <property type="entry name" value="TEICHURONIC ACID BIOSYNTHESIS PROTEIN TUAE"/>
    <property type="match status" value="1"/>
</dbReference>
<feature type="transmembrane region" description="Helical" evidence="5">
    <location>
        <begin position="469"/>
        <end position="487"/>
    </location>
</feature>
<evidence type="ECO:0000256" key="3">
    <source>
        <dbReference type="ARBA" id="ARBA00022989"/>
    </source>
</evidence>
<name>A0A1G1W5J7_9BACT</name>
<feature type="transmembrane region" description="Helical" evidence="5">
    <location>
        <begin position="276"/>
        <end position="294"/>
    </location>
</feature>
<feature type="transmembrane region" description="Helical" evidence="5">
    <location>
        <begin position="229"/>
        <end position="247"/>
    </location>
</feature>
<feature type="transmembrane region" description="Helical" evidence="5">
    <location>
        <begin position="120"/>
        <end position="139"/>
    </location>
</feature>
<dbReference type="InterPro" id="IPR051533">
    <property type="entry name" value="WaaL-like"/>
</dbReference>
<comment type="subcellular location">
    <subcellularLocation>
        <location evidence="1">Membrane</location>
        <topology evidence="1">Multi-pass membrane protein</topology>
    </subcellularLocation>
</comment>
<evidence type="ECO:0000313" key="7">
    <source>
        <dbReference type="EMBL" id="OGY22860.1"/>
    </source>
</evidence>
<feature type="transmembrane region" description="Helical" evidence="5">
    <location>
        <begin position="254"/>
        <end position="270"/>
    </location>
</feature>
<feature type="transmembrane region" description="Helical" evidence="5">
    <location>
        <begin position="86"/>
        <end position="108"/>
    </location>
</feature>
<dbReference type="STRING" id="1802593.A2172_02880"/>
<feature type="transmembrane region" description="Helical" evidence="5">
    <location>
        <begin position="175"/>
        <end position="194"/>
    </location>
</feature>
<dbReference type="Proteomes" id="UP000176631">
    <property type="component" value="Unassembled WGS sequence"/>
</dbReference>
<dbReference type="PANTHER" id="PTHR37422:SF13">
    <property type="entry name" value="LIPOPOLYSACCHARIDE BIOSYNTHESIS PROTEIN PA4999-RELATED"/>
    <property type="match status" value="1"/>
</dbReference>
<keyword evidence="2 5" id="KW-0812">Transmembrane</keyword>
<evidence type="ECO:0000256" key="4">
    <source>
        <dbReference type="ARBA" id="ARBA00023136"/>
    </source>
</evidence>
<feature type="transmembrane region" description="Helical" evidence="5">
    <location>
        <begin position="413"/>
        <end position="432"/>
    </location>
</feature>
<keyword evidence="3 5" id="KW-1133">Transmembrane helix</keyword>
<evidence type="ECO:0000256" key="5">
    <source>
        <dbReference type="SAM" id="Phobius"/>
    </source>
</evidence>
<comment type="caution">
    <text evidence="7">The sequence shown here is derived from an EMBL/GenBank/DDBJ whole genome shotgun (WGS) entry which is preliminary data.</text>
</comment>
<feature type="transmembrane region" description="Helical" evidence="5">
    <location>
        <begin position="301"/>
        <end position="321"/>
    </location>
</feature>
<gene>
    <name evidence="7" type="ORF">A2172_02880</name>
</gene>
<evidence type="ECO:0000259" key="6">
    <source>
        <dbReference type="Pfam" id="PF04932"/>
    </source>
</evidence>
<reference evidence="7 8" key="1">
    <citation type="journal article" date="2016" name="Nat. Commun.">
        <title>Thousands of microbial genomes shed light on interconnected biogeochemical processes in an aquifer system.</title>
        <authorList>
            <person name="Anantharaman K."/>
            <person name="Brown C.T."/>
            <person name="Hug L.A."/>
            <person name="Sharon I."/>
            <person name="Castelle C.J."/>
            <person name="Probst A.J."/>
            <person name="Thomas B.C."/>
            <person name="Singh A."/>
            <person name="Wilkins M.J."/>
            <person name="Karaoz U."/>
            <person name="Brodie E.L."/>
            <person name="Williams K.H."/>
            <person name="Hubbard S.S."/>
            <person name="Banfield J.F."/>
        </authorList>
    </citation>
    <scope>NUCLEOTIDE SEQUENCE [LARGE SCALE GENOMIC DNA]</scope>
</reference>
<dbReference type="Pfam" id="PF04932">
    <property type="entry name" value="Wzy_C"/>
    <property type="match status" value="1"/>
</dbReference>
<proteinExistence type="predicted"/>
<dbReference type="AlphaFoldDB" id="A0A1G1W5J7"/>
<feature type="domain" description="O-antigen ligase-related" evidence="6">
    <location>
        <begin position="259"/>
        <end position="421"/>
    </location>
</feature>
<dbReference type="EMBL" id="MHCP01000030">
    <property type="protein sequence ID" value="OGY22860.1"/>
    <property type="molecule type" value="Genomic_DNA"/>
</dbReference>
<organism evidence="7 8">
    <name type="scientific">Candidatus Woykebacteria bacterium RBG_13_40_15</name>
    <dbReference type="NCBI Taxonomy" id="1802593"/>
    <lineage>
        <taxon>Bacteria</taxon>
        <taxon>Candidatus Woykeibacteriota</taxon>
    </lineage>
</organism>
<feature type="transmembrane region" description="Helical" evidence="5">
    <location>
        <begin position="53"/>
        <end position="80"/>
    </location>
</feature>
<feature type="transmembrane region" description="Helical" evidence="5">
    <location>
        <begin position="20"/>
        <end position="41"/>
    </location>
</feature>
<evidence type="ECO:0000256" key="2">
    <source>
        <dbReference type="ARBA" id="ARBA00022692"/>
    </source>
</evidence>
<evidence type="ECO:0000256" key="1">
    <source>
        <dbReference type="ARBA" id="ARBA00004141"/>
    </source>
</evidence>
<protein>
    <recommendedName>
        <fullName evidence="6">O-antigen ligase-related domain-containing protein</fullName>
    </recommendedName>
</protein>
<dbReference type="InterPro" id="IPR007016">
    <property type="entry name" value="O-antigen_ligase-rel_domated"/>
</dbReference>
<sequence>MLKKFSEFRDFLGENYFKLFITICILLVVLFATDYLLTPYFKYSLPFNLNPFWLVLAFLFSLAITSYWGLLAGLYLVMAVFSFDKIAFVGGLRLPEVFFAGFLIVWAFQSFRQKKLICSFNKLSLPILIFILANFASLLGTDDLAISVKRIGIIIYLAFLFHVFPHLVKSKKDFVISLFFFSFPVVFSAIYSIFQILNPTYWHVIKYIGSNWAIADLARITAGYRDPNFLAMNIIVVLPILLAPYIAGIVKNKVVPIFSIFFLTTALYLAASRVGWLTGASVGFIIAIVLVRSLKSSFRLIQVAVVVVLAIFLANSLINFAQENAFPKSAKSNKVGEVLEKRAESVAKLDSESIGDRLNAYKAAIFMARDHPLFGVGVDRFSYNYNKYIERSKTKYPSVSAHNIYLETLAEKGIFGLFALLWIVFLSIFILIKSYLKASANDKVFVASILASLSGFLISTLFLTGLYELFFWFTLGFVIILNQIYLVKYENELSKK</sequence>
<accession>A0A1G1W5J7</accession>